<dbReference type="EMBL" id="AUZX01001724">
    <property type="protein sequence ID" value="EQD78341.1"/>
    <property type="molecule type" value="Genomic_DNA"/>
</dbReference>
<evidence type="ECO:0000313" key="3">
    <source>
        <dbReference type="EMBL" id="EQD78341.1"/>
    </source>
</evidence>
<feature type="non-terminal residue" evidence="3">
    <location>
        <position position="217"/>
    </location>
</feature>
<sequence>MEPMAERLGTDSQKLQQFISDSPWDDQTVWRTIRKEVVPVLEPLVAWIVDETGWLKQGKHSVGVTHQYCGAVGKQANCQVSVGVAVTDGEIAAPVAGQLYLPRTWTDDPARCAAAGVPPGIRFQTKPEIALSLIGQVRDDGVTPAPVLGDEAYGISAEFRRGLREYGCEYFLNAGSDVSAWAEPVQTRKAKKYWGPAKDQPPSRSLLRLDAEPSPAN</sequence>
<dbReference type="AlphaFoldDB" id="T1BYK6"/>
<evidence type="ECO:0000259" key="2">
    <source>
        <dbReference type="Pfam" id="PF13546"/>
    </source>
</evidence>
<organism evidence="3">
    <name type="scientific">mine drainage metagenome</name>
    <dbReference type="NCBI Taxonomy" id="410659"/>
    <lineage>
        <taxon>unclassified sequences</taxon>
        <taxon>metagenomes</taxon>
        <taxon>ecological metagenomes</taxon>
    </lineage>
</organism>
<gene>
    <name evidence="3" type="ORF">B1A_02305</name>
</gene>
<feature type="domain" description="Transposase IS701-like DDE" evidence="2">
    <location>
        <begin position="1"/>
        <end position="202"/>
    </location>
</feature>
<proteinExistence type="predicted"/>
<comment type="caution">
    <text evidence="3">The sequence shown here is derived from an EMBL/GenBank/DDBJ whole genome shotgun (WGS) entry which is preliminary data.</text>
</comment>
<dbReference type="SUPFAM" id="SSF53098">
    <property type="entry name" value="Ribonuclease H-like"/>
    <property type="match status" value="1"/>
</dbReference>
<dbReference type="NCBIfam" id="NF033540">
    <property type="entry name" value="transpos_IS701"/>
    <property type="match status" value="1"/>
</dbReference>
<protein>
    <submittedName>
        <fullName evidence="3">ISXo8 transposase</fullName>
    </submittedName>
</protein>
<dbReference type="Pfam" id="PF13546">
    <property type="entry name" value="DDE_5"/>
    <property type="match status" value="1"/>
</dbReference>
<evidence type="ECO:0000256" key="1">
    <source>
        <dbReference type="SAM" id="MobiDB-lite"/>
    </source>
</evidence>
<accession>T1BYK6</accession>
<dbReference type="InterPro" id="IPR038721">
    <property type="entry name" value="IS701-like_DDE_dom"/>
</dbReference>
<reference evidence="3" key="1">
    <citation type="submission" date="2013-08" db="EMBL/GenBank/DDBJ databases">
        <authorList>
            <person name="Mendez C."/>
            <person name="Richter M."/>
            <person name="Ferrer M."/>
            <person name="Sanchez J."/>
        </authorList>
    </citation>
    <scope>NUCLEOTIDE SEQUENCE</scope>
</reference>
<dbReference type="PANTHER" id="PTHR33627:SF1">
    <property type="entry name" value="TRANSPOSASE"/>
    <property type="match status" value="1"/>
</dbReference>
<reference evidence="3" key="2">
    <citation type="journal article" date="2014" name="ISME J.">
        <title>Microbial stratification in low pH oxic and suboxic macroscopic growths along an acid mine drainage.</title>
        <authorList>
            <person name="Mendez-Garcia C."/>
            <person name="Mesa V."/>
            <person name="Sprenger R.R."/>
            <person name="Richter M."/>
            <person name="Diez M.S."/>
            <person name="Solano J."/>
            <person name="Bargiela R."/>
            <person name="Golyshina O.V."/>
            <person name="Manteca A."/>
            <person name="Ramos J.L."/>
            <person name="Gallego J.R."/>
            <person name="Llorente I."/>
            <person name="Martins Dos Santos V.A."/>
            <person name="Jensen O.N."/>
            <person name="Pelaez A.I."/>
            <person name="Sanchez J."/>
            <person name="Ferrer M."/>
        </authorList>
    </citation>
    <scope>NUCLEOTIDE SEQUENCE</scope>
</reference>
<dbReference type="InterPro" id="IPR012337">
    <property type="entry name" value="RNaseH-like_sf"/>
</dbReference>
<dbReference type="PANTHER" id="PTHR33627">
    <property type="entry name" value="TRANSPOSASE"/>
    <property type="match status" value="1"/>
</dbReference>
<name>T1BYK6_9ZZZZ</name>
<dbReference type="InterPro" id="IPR039365">
    <property type="entry name" value="IS701-like"/>
</dbReference>
<feature type="region of interest" description="Disordered" evidence="1">
    <location>
        <begin position="192"/>
        <end position="217"/>
    </location>
</feature>